<dbReference type="PANTHER" id="PTHR23410:SF12">
    <property type="entry name" value="LARGE RIBOSOMAL SUBUNIT PROTEIN UL18"/>
    <property type="match status" value="1"/>
</dbReference>
<gene>
    <name evidence="14" type="ORF">EAG_02980</name>
</gene>
<dbReference type="Pfam" id="PF14204">
    <property type="entry name" value="Ribosomal_L18_c"/>
    <property type="match status" value="1"/>
</dbReference>
<keyword evidence="12" id="KW-0238">DNA-binding</keyword>
<feature type="domain" description="HMG box" evidence="13">
    <location>
        <begin position="514"/>
        <end position="572"/>
    </location>
</feature>
<keyword evidence="12" id="KW-0539">Nucleus</keyword>
<dbReference type="GO" id="GO:0006412">
    <property type="term" value="P:translation"/>
    <property type="evidence" value="ECO:0007669"/>
    <property type="project" value="InterPro"/>
</dbReference>
<name>E2AUE2_CAMFO</name>
<dbReference type="SUPFAM" id="SSF47095">
    <property type="entry name" value="HMG-box"/>
    <property type="match status" value="1"/>
</dbReference>
<evidence type="ECO:0000256" key="4">
    <source>
        <dbReference type="ARBA" id="ARBA00007116"/>
    </source>
</evidence>
<dbReference type="InterPro" id="IPR057268">
    <property type="entry name" value="Ribosomal_L18"/>
</dbReference>
<dbReference type="InParanoid" id="E2AUE2"/>
<keyword evidence="7" id="KW-0694">RNA-binding</keyword>
<dbReference type="CDD" id="cd00432">
    <property type="entry name" value="Ribosomal_L18_L5e"/>
    <property type="match status" value="1"/>
</dbReference>
<comment type="similarity">
    <text evidence="4">Belongs to the universal ribosomal protein uL18 family.</text>
</comment>
<dbReference type="InterPro" id="IPR009071">
    <property type="entry name" value="HMG_box_dom"/>
</dbReference>
<evidence type="ECO:0000256" key="10">
    <source>
        <dbReference type="ARBA" id="ARBA00035197"/>
    </source>
</evidence>
<keyword evidence="15" id="KW-1185">Reference proteome</keyword>
<evidence type="ECO:0000256" key="9">
    <source>
        <dbReference type="ARBA" id="ARBA00023274"/>
    </source>
</evidence>
<organism evidence="15">
    <name type="scientific">Camponotus floridanus</name>
    <name type="common">Florida carpenter ant</name>
    <dbReference type="NCBI Taxonomy" id="104421"/>
    <lineage>
        <taxon>Eukaryota</taxon>
        <taxon>Metazoa</taxon>
        <taxon>Ecdysozoa</taxon>
        <taxon>Arthropoda</taxon>
        <taxon>Hexapoda</taxon>
        <taxon>Insecta</taxon>
        <taxon>Pterygota</taxon>
        <taxon>Neoptera</taxon>
        <taxon>Endopterygota</taxon>
        <taxon>Hymenoptera</taxon>
        <taxon>Apocrita</taxon>
        <taxon>Aculeata</taxon>
        <taxon>Formicoidea</taxon>
        <taxon>Formicidae</taxon>
        <taxon>Formicinae</taxon>
        <taxon>Camponotus</taxon>
    </lineage>
</organism>
<proteinExistence type="inferred from homology"/>
<keyword evidence="8 14" id="KW-0689">Ribosomal protein</keyword>
<keyword evidence="9" id="KW-0687">Ribonucleoprotein</keyword>
<dbReference type="GO" id="GO:0005524">
    <property type="term" value="F:ATP binding"/>
    <property type="evidence" value="ECO:0007669"/>
    <property type="project" value="InterPro"/>
</dbReference>
<dbReference type="InterPro" id="IPR025607">
    <property type="entry name" value="Ribosomal_uL18_C_euk"/>
</dbReference>
<dbReference type="NCBIfam" id="TIGR00585">
    <property type="entry name" value="mutl"/>
    <property type="match status" value="1"/>
</dbReference>
<evidence type="ECO:0000313" key="15">
    <source>
        <dbReference type="Proteomes" id="UP000000311"/>
    </source>
</evidence>
<comment type="function">
    <text evidence="1">Component of the ribosome, a large ribonucleoprotein complex responsible for the synthesis of proteins in the cell. The small ribosomal subunit (SSU) binds messenger RNAs (mRNAs) and translates the encoded message by selecting cognate aminoacyl-transfer RNA (tRNA) molecules. The large subunit (LSU) contains the ribosomal catalytic site termed the peptidyl transferase center (PTC), which catalyzes the formation of peptide bonds, thereby polymerizing the amino acids delivered by tRNAs into a polypeptide chain. The nascent polypeptides leave the ribosome through a tunnel in the LSU and interact with protein factors that function in enzymatic processing, targeting, and the membrane insertion of nascent chains at the exit of the ribosomal tunnel.</text>
</comment>
<evidence type="ECO:0000259" key="13">
    <source>
        <dbReference type="PROSITE" id="PS50118"/>
    </source>
</evidence>
<dbReference type="PROSITE" id="PS00058">
    <property type="entry name" value="DNA_MISMATCH_REPAIR_1"/>
    <property type="match status" value="1"/>
</dbReference>
<evidence type="ECO:0000256" key="12">
    <source>
        <dbReference type="PROSITE-ProRule" id="PRU00267"/>
    </source>
</evidence>
<dbReference type="Proteomes" id="UP000000311">
    <property type="component" value="Unassembled WGS sequence"/>
</dbReference>
<dbReference type="GO" id="GO:0022625">
    <property type="term" value="C:cytosolic large ribosomal subunit"/>
    <property type="evidence" value="ECO:0007669"/>
    <property type="project" value="TreeGrafter"/>
</dbReference>
<dbReference type="GO" id="GO:0006298">
    <property type="term" value="P:mismatch repair"/>
    <property type="evidence" value="ECO:0007669"/>
    <property type="project" value="InterPro"/>
</dbReference>
<sequence length="948" mass="108429">MPISALDVRTAKLITTTQIITSVYAVVKELMENALDADADNIEINLIDNGTSLIEVKDNGHGISKADVLYVGLPSYTSKISSFEDLDTLQTFGFRGEALNALCAVAEVIIITKTEEDVVGTSYIMNHIGQIVKHESCHRSTGTTVQAKNLFKQMPVRRQIMTDTRRANQVIKLLETLLHCFGICKSNVRIQFRVNNNLVFTKPSLNNIKEAVNHTLGRKIMSNMEWIESKDTDFVLQLMLPSKKIQDLSEVSHPDLHYIFVNNRPIKHKSLEKSKVFDTVDKYMKKYYGLKSVEIVEQNVSNDISICYEDYILNSSKDIIDTERPMCKKRKIDAQEKVIQKHIVKEKPVHNNGYETSLHKQQNIDLIQDQQHYKDALAHIQAPNLSDSDSNDIFPAVTSSNKMEECETLSQLPVIDLGEDFNYIEEIGSCNISANKSQDKLNDNEEKKQISIETWSKGHIIGLKGGTDIQSDIAIGKQSNGNLNLDRQINEIEKSKSDTMELDKTHVDNKDLKFIKHVRSQITKENPTLTAAQTAKKITEFWKQLSSNERGYYRDIAHNKEKEQQAKTIEERGEVNKISVEGNKSRLLQLFEKMKNTKNEKKEKLNMRTIVPWTINRTKIITRLNFESEHIIGRLTPNLWIATICEQIWIIDIAGLINGLKIADIDTDKGFVKVKNKQYFKRYQVKFKRRREGKTDYYARKRLTIQDKNKYNTPKLLIRELKEIGLCAAYSHELPRYGVKIGLTNYASAYCTGLLLARRLLKKLGLDTLYVGTTDVTGDEYNVEELNDGPGAFRCYLDTGLMRTTTGARIFGAMKGAVDGGLNIPHSTKRFPGYDPESKSFDAEVHRQHIFGQHVVTYMKILEEEDDEAFKRQFSQYIKHGISANDIENIYKKAHEAIRADPEHKKVTREKEPIKKRWNRAKLSLSERKNRVAQKKASFLKTLEEAEA</sequence>
<dbReference type="GO" id="GO:0030983">
    <property type="term" value="F:mismatched DNA binding"/>
    <property type="evidence" value="ECO:0007669"/>
    <property type="project" value="InterPro"/>
</dbReference>
<dbReference type="InterPro" id="IPR014762">
    <property type="entry name" value="DNA_mismatch_repair_CS"/>
</dbReference>
<dbReference type="Gene3D" id="1.10.30.10">
    <property type="entry name" value="High mobility group box domain"/>
    <property type="match status" value="1"/>
</dbReference>
<dbReference type="GO" id="GO:0008097">
    <property type="term" value="F:5S rRNA binding"/>
    <property type="evidence" value="ECO:0007669"/>
    <property type="project" value="InterPro"/>
</dbReference>
<evidence type="ECO:0000256" key="8">
    <source>
        <dbReference type="ARBA" id="ARBA00022980"/>
    </source>
</evidence>
<dbReference type="InterPro" id="IPR036910">
    <property type="entry name" value="HMG_box_dom_sf"/>
</dbReference>
<keyword evidence="6" id="KW-0699">rRNA-binding</keyword>
<dbReference type="Pfam" id="PF13589">
    <property type="entry name" value="HATPase_c_3"/>
    <property type="match status" value="1"/>
</dbReference>
<evidence type="ECO:0000256" key="2">
    <source>
        <dbReference type="ARBA" id="ARBA00004496"/>
    </source>
</evidence>
<dbReference type="PANTHER" id="PTHR23410">
    <property type="entry name" value="RIBOSOMAL PROTEIN L5-RELATED"/>
    <property type="match status" value="1"/>
</dbReference>
<protein>
    <recommendedName>
        <fullName evidence="10">Large ribosomal subunit protein uL18</fullName>
    </recommendedName>
    <alternativeName>
        <fullName evidence="11">60S ribosomal protein L5</fullName>
    </alternativeName>
</protein>
<evidence type="ECO:0000313" key="14">
    <source>
        <dbReference type="EMBL" id="EFN62999.1"/>
    </source>
</evidence>
<dbReference type="AlphaFoldDB" id="E2AUE2"/>
<keyword evidence="5" id="KW-0963">Cytoplasm</keyword>
<dbReference type="SUPFAM" id="SSF53137">
    <property type="entry name" value="Translational machinery components"/>
    <property type="match status" value="1"/>
</dbReference>
<dbReference type="GO" id="GO:0003735">
    <property type="term" value="F:structural constituent of ribosome"/>
    <property type="evidence" value="ECO:0007669"/>
    <property type="project" value="InterPro"/>
</dbReference>
<evidence type="ECO:0000256" key="3">
    <source>
        <dbReference type="ARBA" id="ARBA00006082"/>
    </source>
</evidence>
<feature type="DNA-binding region" description="HMG box" evidence="12">
    <location>
        <begin position="514"/>
        <end position="572"/>
    </location>
</feature>
<dbReference type="GO" id="GO:0000027">
    <property type="term" value="P:ribosomal large subunit assembly"/>
    <property type="evidence" value="ECO:0007669"/>
    <property type="project" value="TreeGrafter"/>
</dbReference>
<dbReference type="InterPro" id="IPR005485">
    <property type="entry name" value="Rbsml_uL18_euk_arch"/>
</dbReference>
<dbReference type="OMA" id="EWPACKK"/>
<dbReference type="FunFam" id="3.30.420.100:FF:000002">
    <property type="entry name" value="60S ribosomal protein L5"/>
    <property type="match status" value="1"/>
</dbReference>
<dbReference type="EMBL" id="GL442815">
    <property type="protein sequence ID" value="EFN62999.1"/>
    <property type="molecule type" value="Genomic_DNA"/>
</dbReference>
<evidence type="ECO:0000256" key="11">
    <source>
        <dbReference type="ARBA" id="ARBA00035352"/>
    </source>
</evidence>
<dbReference type="Pfam" id="PF17144">
    <property type="entry name" value="Ribosomal_L5e"/>
    <property type="match status" value="1"/>
</dbReference>
<dbReference type="GO" id="GO:0005634">
    <property type="term" value="C:nucleus"/>
    <property type="evidence" value="ECO:0007669"/>
    <property type="project" value="UniProtKB-UniRule"/>
</dbReference>
<evidence type="ECO:0000256" key="1">
    <source>
        <dbReference type="ARBA" id="ARBA00004021"/>
    </source>
</evidence>
<dbReference type="SUPFAM" id="SSF55874">
    <property type="entry name" value="ATPase domain of HSP90 chaperone/DNA topoisomerase II/histidine kinase"/>
    <property type="match status" value="1"/>
</dbReference>
<dbReference type="FunFam" id="3.30.565.10:FF:000017">
    <property type="entry name" value="PMS1 homolog 1, mismatch repair system component"/>
    <property type="match status" value="1"/>
</dbReference>
<accession>E2AUE2</accession>
<comment type="subcellular location">
    <subcellularLocation>
        <location evidence="2">Cytoplasm</location>
    </subcellularLocation>
</comment>
<dbReference type="STRING" id="104421.E2AUE2"/>
<reference evidence="14 15" key="1">
    <citation type="journal article" date="2010" name="Science">
        <title>Genomic comparison of the ants Camponotus floridanus and Harpegnathos saltator.</title>
        <authorList>
            <person name="Bonasio R."/>
            <person name="Zhang G."/>
            <person name="Ye C."/>
            <person name="Mutti N.S."/>
            <person name="Fang X."/>
            <person name="Qin N."/>
            <person name="Donahue G."/>
            <person name="Yang P."/>
            <person name="Li Q."/>
            <person name="Li C."/>
            <person name="Zhang P."/>
            <person name="Huang Z."/>
            <person name="Berger S.L."/>
            <person name="Reinberg D."/>
            <person name="Wang J."/>
            <person name="Liebig J."/>
        </authorList>
    </citation>
    <scope>NUCLEOTIDE SEQUENCE [LARGE SCALE GENOMIC DNA]</scope>
    <source>
        <strain evidence="15">C129</strain>
    </source>
</reference>
<dbReference type="InterPro" id="IPR002099">
    <property type="entry name" value="MutL/Mlh/PMS"/>
</dbReference>
<dbReference type="PRINTS" id="PR00058">
    <property type="entry name" value="RIBOSOMALL5"/>
</dbReference>
<dbReference type="CDD" id="cd00084">
    <property type="entry name" value="HMG-box_SF"/>
    <property type="match status" value="1"/>
</dbReference>
<evidence type="ECO:0000256" key="5">
    <source>
        <dbReference type="ARBA" id="ARBA00022490"/>
    </source>
</evidence>
<evidence type="ECO:0000256" key="6">
    <source>
        <dbReference type="ARBA" id="ARBA00022730"/>
    </source>
</evidence>
<evidence type="ECO:0000256" key="7">
    <source>
        <dbReference type="ARBA" id="ARBA00022884"/>
    </source>
</evidence>
<dbReference type="PROSITE" id="PS50118">
    <property type="entry name" value="HMG_BOX_2"/>
    <property type="match status" value="1"/>
</dbReference>
<dbReference type="OrthoDB" id="1618453at2759"/>
<dbReference type="CDD" id="cd16926">
    <property type="entry name" value="HATPase_MutL-MLH-PMS-like"/>
    <property type="match status" value="1"/>
</dbReference>
<dbReference type="Gene3D" id="3.30.420.100">
    <property type="match status" value="1"/>
</dbReference>
<dbReference type="InterPro" id="IPR036890">
    <property type="entry name" value="HATPase_C_sf"/>
</dbReference>
<comment type="similarity">
    <text evidence="3">Belongs to the DNA mismatch repair MutL/HexB family.</text>
</comment>
<dbReference type="Gene3D" id="3.30.565.10">
    <property type="entry name" value="Histidine kinase-like ATPase, C-terminal domain"/>
    <property type="match status" value="1"/>
</dbReference>